<protein>
    <submittedName>
        <fullName evidence="2">Uncharacterized protein</fullName>
    </submittedName>
</protein>
<feature type="region of interest" description="Disordered" evidence="1">
    <location>
        <begin position="217"/>
        <end position="266"/>
    </location>
</feature>
<comment type="caution">
    <text evidence="2">The sequence shown here is derived from an EMBL/GenBank/DDBJ whole genome shotgun (WGS) entry which is preliminary data.</text>
</comment>
<keyword evidence="3" id="KW-1185">Reference proteome</keyword>
<name>A0ABN9U1X5_9DINO</name>
<evidence type="ECO:0000256" key="1">
    <source>
        <dbReference type="SAM" id="MobiDB-lite"/>
    </source>
</evidence>
<evidence type="ECO:0000313" key="2">
    <source>
        <dbReference type="EMBL" id="CAK0852787.1"/>
    </source>
</evidence>
<evidence type="ECO:0000313" key="3">
    <source>
        <dbReference type="Proteomes" id="UP001189429"/>
    </source>
</evidence>
<accession>A0ABN9U1X5</accession>
<gene>
    <name evidence="2" type="ORF">PCOR1329_LOCUS44458</name>
</gene>
<dbReference type="EMBL" id="CAUYUJ010015341">
    <property type="protein sequence ID" value="CAK0852787.1"/>
    <property type="molecule type" value="Genomic_DNA"/>
</dbReference>
<sequence>MGKRRRRTTTNGGGKEQNESQLPLRFEIPWAATLPPTARLALAGRPDGAPPRATANTPMMPRCLVSTACLTLSLCASRALKFGDGPHDPRSVIEVELYHVAFGKNKASSAEVAEWAQRHAKQLEVEVQDAIDARPGAPAWRPGAPRGPAVASLAELRPSQTRAGGGEEAVLRFDVSGMAAEAMGADLRAEIERVIAEHVSSCKGAVMQQPTYKSLQPSPSAFQGGEASIERTGAPSGKAVPGGGDEIERKRRARRDDAASGFGDPHLTNMHGEHFDLYKQGVHTLIEVPRRARPEDVLLRVDADALRLGAACEDLYFEVVNITGRWTRLDGGLQFFAQSGADNRSWTQFGEVYLKVVRGHTASGIVYLNVFVKRLGRVSYPVGGLLGEDDHMAAATPGPECSRAGDVDLQAGAHADGPTAGSIAEADVEG</sequence>
<dbReference type="Proteomes" id="UP001189429">
    <property type="component" value="Unassembled WGS sequence"/>
</dbReference>
<proteinExistence type="predicted"/>
<reference evidence="2" key="1">
    <citation type="submission" date="2023-10" db="EMBL/GenBank/DDBJ databases">
        <authorList>
            <person name="Chen Y."/>
            <person name="Shah S."/>
            <person name="Dougan E. K."/>
            <person name="Thang M."/>
            <person name="Chan C."/>
        </authorList>
    </citation>
    <scope>NUCLEOTIDE SEQUENCE [LARGE SCALE GENOMIC DNA]</scope>
</reference>
<feature type="compositionally biased region" description="Basic and acidic residues" evidence="1">
    <location>
        <begin position="246"/>
        <end position="258"/>
    </location>
</feature>
<feature type="region of interest" description="Disordered" evidence="1">
    <location>
        <begin position="1"/>
        <end position="21"/>
    </location>
</feature>
<organism evidence="2 3">
    <name type="scientific">Prorocentrum cordatum</name>
    <dbReference type="NCBI Taxonomy" id="2364126"/>
    <lineage>
        <taxon>Eukaryota</taxon>
        <taxon>Sar</taxon>
        <taxon>Alveolata</taxon>
        <taxon>Dinophyceae</taxon>
        <taxon>Prorocentrales</taxon>
        <taxon>Prorocentraceae</taxon>
        <taxon>Prorocentrum</taxon>
    </lineage>
</organism>